<dbReference type="Pfam" id="PF01593">
    <property type="entry name" value="Amino_oxidase"/>
    <property type="match status" value="1"/>
</dbReference>
<comment type="similarity">
    <text evidence="3 10">Belongs to the flavin monoamine oxidase family.</text>
</comment>
<dbReference type="GO" id="GO:0097621">
    <property type="term" value="F:monoamine oxidase activity"/>
    <property type="evidence" value="ECO:0007669"/>
    <property type="project" value="UniProtKB-EC"/>
</dbReference>
<dbReference type="EC" id="1.4.3.-" evidence="10"/>
<dbReference type="Gene3D" id="3.50.50.60">
    <property type="entry name" value="FAD/NAD(P)-binding domain"/>
    <property type="match status" value="1"/>
</dbReference>
<feature type="binding site" evidence="9">
    <location>
        <position position="2"/>
    </location>
    <ligand>
        <name>FAD</name>
        <dbReference type="ChEBI" id="CHEBI:57692"/>
    </ligand>
</feature>
<evidence type="ECO:0000256" key="3">
    <source>
        <dbReference type="ARBA" id="ARBA00005995"/>
    </source>
</evidence>
<comment type="subcellular location">
    <subcellularLocation>
        <location evidence="2">Mitochondrion outer membrane</location>
        <topology evidence="2">Single-pass type IV membrane protein</topology>
        <orientation evidence="2">Cytoplasmic side</orientation>
    </subcellularLocation>
</comment>
<dbReference type="SUPFAM" id="SSF51905">
    <property type="entry name" value="FAD/NAD(P)-binding domain"/>
    <property type="match status" value="1"/>
</dbReference>
<evidence type="ECO:0000256" key="6">
    <source>
        <dbReference type="ARBA" id="ARBA00048448"/>
    </source>
</evidence>
<evidence type="ECO:0000256" key="5">
    <source>
        <dbReference type="ARBA" id="ARBA00045409"/>
    </source>
</evidence>
<evidence type="ECO:0000259" key="11">
    <source>
        <dbReference type="Pfam" id="PF01593"/>
    </source>
</evidence>
<name>A7SXJ4_NEMVE</name>
<keyword evidence="10" id="KW-0285">Flavoprotein</keyword>
<dbReference type="EMBL" id="DS469889">
    <property type="protein sequence ID" value="EDO31583.1"/>
    <property type="molecule type" value="Genomic_DNA"/>
</dbReference>
<dbReference type="Gene3D" id="3.90.660.10">
    <property type="match status" value="1"/>
</dbReference>
<evidence type="ECO:0000256" key="1">
    <source>
        <dbReference type="ARBA" id="ARBA00001974"/>
    </source>
</evidence>
<feature type="non-terminal residue" evidence="12">
    <location>
        <position position="456"/>
    </location>
</feature>
<reference evidence="12 13" key="1">
    <citation type="journal article" date="2007" name="Science">
        <title>Sea anemone genome reveals ancestral eumetazoan gene repertoire and genomic organization.</title>
        <authorList>
            <person name="Putnam N.H."/>
            <person name="Srivastava M."/>
            <person name="Hellsten U."/>
            <person name="Dirks B."/>
            <person name="Chapman J."/>
            <person name="Salamov A."/>
            <person name="Terry A."/>
            <person name="Shapiro H."/>
            <person name="Lindquist E."/>
            <person name="Kapitonov V.V."/>
            <person name="Jurka J."/>
            <person name="Genikhovich G."/>
            <person name="Grigoriev I.V."/>
            <person name="Lucas S.M."/>
            <person name="Steele R.E."/>
            <person name="Finnerty J.R."/>
            <person name="Technau U."/>
            <person name="Martindale M.Q."/>
            <person name="Rokhsar D.S."/>
        </authorList>
    </citation>
    <scope>NUCLEOTIDE SEQUENCE [LARGE SCALE GENOMIC DNA]</scope>
    <source>
        <strain evidence="13">CH2 X CH6</strain>
    </source>
</reference>
<organism evidence="12 13">
    <name type="scientific">Nematostella vectensis</name>
    <name type="common">Starlet sea anemone</name>
    <dbReference type="NCBI Taxonomy" id="45351"/>
    <lineage>
        <taxon>Eukaryota</taxon>
        <taxon>Metazoa</taxon>
        <taxon>Cnidaria</taxon>
        <taxon>Anthozoa</taxon>
        <taxon>Hexacorallia</taxon>
        <taxon>Actiniaria</taxon>
        <taxon>Edwardsiidae</taxon>
        <taxon>Nematostella</taxon>
    </lineage>
</organism>
<dbReference type="PANTHER" id="PTHR43563">
    <property type="entry name" value="AMINE OXIDASE"/>
    <property type="match status" value="1"/>
</dbReference>
<feature type="binding site" evidence="9">
    <location>
        <begin position="22"/>
        <end position="23"/>
    </location>
    <ligand>
        <name>FAD</name>
        <dbReference type="ChEBI" id="CHEBI:57692"/>
    </ligand>
</feature>
<comment type="catalytic activity">
    <reaction evidence="6">
        <text>a secondary aliphatic amine + O2 + H2O = a primary amine + an aldehyde + H2O2</text>
        <dbReference type="Rhea" id="RHEA:26414"/>
        <dbReference type="ChEBI" id="CHEBI:15377"/>
        <dbReference type="ChEBI" id="CHEBI:15379"/>
        <dbReference type="ChEBI" id="CHEBI:16240"/>
        <dbReference type="ChEBI" id="CHEBI:17478"/>
        <dbReference type="ChEBI" id="CHEBI:58855"/>
        <dbReference type="ChEBI" id="CHEBI:65296"/>
        <dbReference type="EC" id="1.4.3.4"/>
    </reaction>
</comment>
<comment type="catalytic activity">
    <reaction evidence="8">
        <text>N-acetylputrescine + O2 + H2O = 4-acetamidobutanal + H2O2 + NH4(+)</text>
        <dbReference type="Rhea" id="RHEA:70283"/>
        <dbReference type="ChEBI" id="CHEBI:7386"/>
        <dbReference type="ChEBI" id="CHEBI:15377"/>
        <dbReference type="ChEBI" id="CHEBI:15379"/>
        <dbReference type="ChEBI" id="CHEBI:16240"/>
        <dbReference type="ChEBI" id="CHEBI:28938"/>
        <dbReference type="ChEBI" id="CHEBI:58263"/>
    </reaction>
    <physiologicalReaction direction="left-to-right" evidence="8">
        <dbReference type="Rhea" id="RHEA:70284"/>
    </physiologicalReaction>
</comment>
<keyword evidence="13" id="KW-1185">Reference proteome</keyword>
<dbReference type="GO" id="GO:0005741">
    <property type="term" value="C:mitochondrial outer membrane"/>
    <property type="evidence" value="ECO:0007669"/>
    <property type="project" value="UniProtKB-SubCell"/>
</dbReference>
<feature type="binding site" evidence="9">
    <location>
        <position position="337"/>
    </location>
    <ligand>
        <name>substrate</name>
    </ligand>
</feature>
<sequence>ISGLRAATILQEKYGLDVIVLEARDRVGGRTHTLEDPSFKYCDIGGAYIGSTQTRVNSLVEELGLELFKVNADGYDVEHYLGKRVLKKGALASWGSSFLGSLDANNMWQLLDEMCHQVPLEGPWLANKAEEWDTMTLKQFLDQTCWTQFAKNAATGYCQGMLGSEPHDLSLLFFLWYLRAGGGTVRNMEFNDGGAQEYKVLGGSQSICVKMAEKLGNDRIIFNSDVIHIDQTSDVTTITCANGLSYKAKYVIATVPSSLLNRIRFTPNLPALKFQGAQRTPIGSVIKVIMFYEKAFWREKGECACGLSGFFNSDIGPVEDGLDDTKPDGSHPAIMGFDVIDNLERMACLHFNRKRLICEQYQTIFDSPEALKPIRYFEKDWMSDKYAGGCYVGTFPPGVLTRYGKVMRDPFGRVHFAGTLTASMWVGYMDGAVESGERVAIEVKSQHACATHSPLP</sequence>
<dbReference type="GO" id="GO:0008131">
    <property type="term" value="F:primary methylamine oxidase activity"/>
    <property type="evidence" value="ECO:0007669"/>
    <property type="project" value="UniProtKB-ARBA"/>
</dbReference>
<dbReference type="SUPFAM" id="SSF54373">
    <property type="entry name" value="FAD-linked reductases, C-terminal domain"/>
    <property type="match status" value="1"/>
</dbReference>
<dbReference type="InterPro" id="IPR050703">
    <property type="entry name" value="Flavin_MAO"/>
</dbReference>
<dbReference type="HOGENOM" id="CLU_004498_0_1_1"/>
<feature type="binding site" evidence="9">
    <location>
        <position position="226"/>
    </location>
    <ligand>
        <name>FAD</name>
        <dbReference type="ChEBI" id="CHEBI:57692"/>
    </ligand>
</feature>
<proteinExistence type="inferred from homology"/>
<dbReference type="InParanoid" id="A7SXJ4"/>
<dbReference type="PhylomeDB" id="A7SXJ4"/>
<dbReference type="AlphaFoldDB" id="A7SXJ4"/>
<keyword evidence="10" id="KW-0274">FAD</keyword>
<dbReference type="Gene3D" id="1.10.405.10">
    <property type="entry name" value="Guanine Nucleotide Dissociation Inhibitor, domain 1"/>
    <property type="match status" value="1"/>
</dbReference>
<comment type="function">
    <text evidence="5">Catalyzes the oxidative deamination of primary and some secondary amines such as neurotransmitters, and exogenous amines including the tertiary amine, neurotoxin 1-methyl-4-phenyl-1,2,3,6-tetrahydropyridine (MPTP), with concomitant reduction of oxygen to hydrogen peroxide and participates in the metabolism of neuroactive and vasoactive amines in the central nervous system and peripheral tissues. Preferentially degrades benzylamine and phenylethylamine.</text>
</comment>
<protein>
    <recommendedName>
        <fullName evidence="10">Amine oxidase</fullName>
        <ecNumber evidence="10">1.4.3.-</ecNumber>
    </recommendedName>
</protein>
<evidence type="ECO:0000256" key="9">
    <source>
        <dbReference type="PIRSR" id="PIRSR601613-1"/>
    </source>
</evidence>
<dbReference type="PRINTS" id="PR00757">
    <property type="entry name" value="AMINEOXDASEF"/>
</dbReference>
<dbReference type="InterPro" id="IPR036188">
    <property type="entry name" value="FAD/NAD-bd_sf"/>
</dbReference>
<gene>
    <name evidence="12" type="ORF">NEMVEDRAFT_v1g136792</name>
</gene>
<dbReference type="eggNOG" id="KOG0029">
    <property type="taxonomic scope" value="Eukaryota"/>
</dbReference>
<keyword evidence="4 10" id="KW-0560">Oxidoreductase</keyword>
<dbReference type="PANTHER" id="PTHR43563:SF1">
    <property type="entry name" value="AMINE OXIDASE [FLAVIN-CONTAINING] B"/>
    <property type="match status" value="1"/>
</dbReference>
<comment type="cofactor">
    <cofactor evidence="1 10">
        <name>FAD</name>
        <dbReference type="ChEBI" id="CHEBI:57692"/>
    </cofactor>
</comment>
<evidence type="ECO:0000256" key="8">
    <source>
        <dbReference type="ARBA" id="ARBA00049430"/>
    </source>
</evidence>
<evidence type="ECO:0000256" key="2">
    <source>
        <dbReference type="ARBA" id="ARBA00004362"/>
    </source>
</evidence>
<evidence type="ECO:0000256" key="10">
    <source>
        <dbReference type="RuleBase" id="RU362067"/>
    </source>
</evidence>
<comment type="catalytic activity">
    <reaction evidence="7">
        <text>benzylamine + O2 + H2O = benzaldehyde + H2O2 + NH4(+)</text>
        <dbReference type="Rhea" id="RHEA:59424"/>
        <dbReference type="ChEBI" id="CHEBI:15377"/>
        <dbReference type="ChEBI" id="CHEBI:15379"/>
        <dbReference type="ChEBI" id="CHEBI:16240"/>
        <dbReference type="ChEBI" id="CHEBI:17169"/>
        <dbReference type="ChEBI" id="CHEBI:28938"/>
        <dbReference type="ChEBI" id="CHEBI:225238"/>
    </reaction>
    <physiologicalReaction direction="left-to-right" evidence="7">
        <dbReference type="Rhea" id="RHEA:59425"/>
    </physiologicalReaction>
</comment>
<feature type="domain" description="Amine oxidase" evidence="11">
    <location>
        <begin position="1"/>
        <end position="443"/>
    </location>
</feature>
<evidence type="ECO:0000256" key="7">
    <source>
        <dbReference type="ARBA" id="ARBA00049354"/>
    </source>
</evidence>
<evidence type="ECO:0000313" key="12">
    <source>
        <dbReference type="EMBL" id="EDO31583.1"/>
    </source>
</evidence>
<dbReference type="Proteomes" id="UP000001593">
    <property type="component" value="Unassembled WGS sequence"/>
</dbReference>
<evidence type="ECO:0000256" key="4">
    <source>
        <dbReference type="ARBA" id="ARBA00023002"/>
    </source>
</evidence>
<dbReference type="InterPro" id="IPR001613">
    <property type="entry name" value="Flavin_amine_oxidase"/>
</dbReference>
<evidence type="ECO:0000313" key="13">
    <source>
        <dbReference type="Proteomes" id="UP000001593"/>
    </source>
</evidence>
<dbReference type="InterPro" id="IPR002937">
    <property type="entry name" value="Amino_oxidase"/>
</dbReference>
<dbReference type="STRING" id="45351.A7SXJ4"/>
<accession>A7SXJ4</accession>